<feature type="transmembrane region" description="Helical" evidence="8">
    <location>
        <begin position="255"/>
        <end position="278"/>
    </location>
</feature>
<name>A0ABT7ZZ98_9PROT</name>
<dbReference type="PANTHER" id="PTHR21716">
    <property type="entry name" value="TRANSMEMBRANE PROTEIN"/>
    <property type="match status" value="1"/>
</dbReference>
<feature type="transmembrane region" description="Helical" evidence="8">
    <location>
        <begin position="321"/>
        <end position="348"/>
    </location>
</feature>
<evidence type="ECO:0000313" key="9">
    <source>
        <dbReference type="EMBL" id="MDN3562788.1"/>
    </source>
</evidence>
<dbReference type="PANTHER" id="PTHR21716:SF67">
    <property type="entry name" value="TRANSPORT PROTEIN YDIK-RELATED"/>
    <property type="match status" value="1"/>
</dbReference>
<feature type="transmembrane region" description="Helical" evidence="8">
    <location>
        <begin position="166"/>
        <end position="191"/>
    </location>
</feature>
<evidence type="ECO:0000256" key="8">
    <source>
        <dbReference type="SAM" id="Phobius"/>
    </source>
</evidence>
<feature type="transmembrane region" description="Helical" evidence="8">
    <location>
        <begin position="73"/>
        <end position="96"/>
    </location>
</feature>
<gene>
    <name evidence="9" type="ORF">QWZ14_00090</name>
</gene>
<evidence type="ECO:0000256" key="4">
    <source>
        <dbReference type="ARBA" id="ARBA00022475"/>
    </source>
</evidence>
<dbReference type="InterPro" id="IPR002549">
    <property type="entry name" value="AI-2E-like"/>
</dbReference>
<dbReference type="Proteomes" id="UP001529369">
    <property type="component" value="Unassembled WGS sequence"/>
</dbReference>
<keyword evidence="4" id="KW-1003">Cell membrane</keyword>
<proteinExistence type="inferred from homology"/>
<evidence type="ECO:0000256" key="6">
    <source>
        <dbReference type="ARBA" id="ARBA00022989"/>
    </source>
</evidence>
<sequence length="370" mass="39431">MTDLPMPPPRPATRPFRPEGFNAARVLGLIAVLGLAFACLLVLRPFLSALLWAAILVYSTWPAYRMLRERAGLSAGWAAGLMVLAEFLLIGLPLVFATPTRREDIEGLRNAVETFLTQGMPGLGDWLGRLPLVGGYFRDHLEGVDFGFSGITDLLSPYAGTLAQNALAVLLAVLSGLAEVLVAIFLAFFLYRDGPAIARRVEAALERLAGERTRQLVALTGDVTRGVVYGLLGTALVQGIMTTFGLWISGVPRPVLLGVIAGVISIMPVGAPVVWIPATLWLFSQDQTGWAIFLGLYGFFGISSADNVIRPWLISRGADLPLLLTLLGALGGVFAFGFLGLFLGPVLLAVGYSLLNDWAKDEAKPGGTAG</sequence>
<evidence type="ECO:0000256" key="5">
    <source>
        <dbReference type="ARBA" id="ARBA00022692"/>
    </source>
</evidence>
<evidence type="ECO:0000313" key="10">
    <source>
        <dbReference type="Proteomes" id="UP001529369"/>
    </source>
</evidence>
<keyword evidence="10" id="KW-1185">Reference proteome</keyword>
<comment type="subcellular location">
    <subcellularLocation>
        <location evidence="1">Cell membrane</location>
        <topology evidence="1">Multi-pass membrane protein</topology>
    </subcellularLocation>
</comment>
<evidence type="ECO:0000256" key="7">
    <source>
        <dbReference type="ARBA" id="ARBA00023136"/>
    </source>
</evidence>
<keyword evidence="6 8" id="KW-1133">Transmembrane helix</keyword>
<evidence type="ECO:0000256" key="2">
    <source>
        <dbReference type="ARBA" id="ARBA00009773"/>
    </source>
</evidence>
<feature type="transmembrane region" description="Helical" evidence="8">
    <location>
        <begin position="20"/>
        <end position="43"/>
    </location>
</feature>
<accession>A0ABT7ZZ98</accession>
<keyword evidence="3" id="KW-0813">Transport</keyword>
<feature type="transmembrane region" description="Helical" evidence="8">
    <location>
        <begin position="227"/>
        <end position="248"/>
    </location>
</feature>
<organism evidence="9 10">
    <name type="scientific">Paeniroseomonas aquatica</name>
    <dbReference type="NCBI Taxonomy" id="373043"/>
    <lineage>
        <taxon>Bacteria</taxon>
        <taxon>Pseudomonadati</taxon>
        <taxon>Pseudomonadota</taxon>
        <taxon>Alphaproteobacteria</taxon>
        <taxon>Acetobacterales</taxon>
        <taxon>Acetobacteraceae</taxon>
        <taxon>Paeniroseomonas</taxon>
    </lineage>
</organism>
<dbReference type="Pfam" id="PF01594">
    <property type="entry name" value="AI-2E_transport"/>
    <property type="match status" value="1"/>
</dbReference>
<feature type="transmembrane region" description="Helical" evidence="8">
    <location>
        <begin position="290"/>
        <end position="309"/>
    </location>
</feature>
<comment type="similarity">
    <text evidence="2">Belongs to the autoinducer-2 exporter (AI-2E) (TC 2.A.86) family.</text>
</comment>
<evidence type="ECO:0000256" key="3">
    <source>
        <dbReference type="ARBA" id="ARBA00022448"/>
    </source>
</evidence>
<reference evidence="10" key="1">
    <citation type="journal article" date="2019" name="Int. J. Syst. Evol. Microbiol.">
        <title>The Global Catalogue of Microorganisms (GCM) 10K type strain sequencing project: providing services to taxonomists for standard genome sequencing and annotation.</title>
        <authorList>
            <consortium name="The Broad Institute Genomics Platform"/>
            <consortium name="The Broad Institute Genome Sequencing Center for Infectious Disease"/>
            <person name="Wu L."/>
            <person name="Ma J."/>
        </authorList>
    </citation>
    <scope>NUCLEOTIDE SEQUENCE [LARGE SCALE GENOMIC DNA]</scope>
    <source>
        <strain evidence="10">CECT 7131</strain>
    </source>
</reference>
<keyword evidence="7 8" id="KW-0472">Membrane</keyword>
<keyword evidence="5 8" id="KW-0812">Transmembrane</keyword>
<feature type="transmembrane region" description="Helical" evidence="8">
    <location>
        <begin position="50"/>
        <end position="67"/>
    </location>
</feature>
<comment type="caution">
    <text evidence="9">The sequence shown here is derived from an EMBL/GenBank/DDBJ whole genome shotgun (WGS) entry which is preliminary data.</text>
</comment>
<dbReference type="RefSeq" id="WP_290314509.1">
    <property type="nucleotide sequence ID" value="NZ_JAUFPN010000001.1"/>
</dbReference>
<evidence type="ECO:0000256" key="1">
    <source>
        <dbReference type="ARBA" id="ARBA00004651"/>
    </source>
</evidence>
<dbReference type="EMBL" id="JAUFPN010000001">
    <property type="protein sequence ID" value="MDN3562788.1"/>
    <property type="molecule type" value="Genomic_DNA"/>
</dbReference>
<protein>
    <submittedName>
        <fullName evidence="9">AI-2E family transporter</fullName>
    </submittedName>
</protein>